<accession>A0A916U4J0</accession>
<evidence type="ECO:0000313" key="6">
    <source>
        <dbReference type="Proteomes" id="UP000637002"/>
    </source>
</evidence>
<dbReference type="AlphaFoldDB" id="A0A916U4J0"/>
<gene>
    <name evidence="5" type="ORF">GCM10010994_17380</name>
</gene>
<dbReference type="InterPro" id="IPR028081">
    <property type="entry name" value="Leu-bd"/>
</dbReference>
<comment type="caution">
    <text evidence="5">The sequence shown here is derived from an EMBL/GenBank/DDBJ whole genome shotgun (WGS) entry which is preliminary data.</text>
</comment>
<name>A0A916U4J0_9HYPH</name>
<dbReference type="Pfam" id="PF13458">
    <property type="entry name" value="Peripla_BP_6"/>
    <property type="match status" value="1"/>
</dbReference>
<proteinExistence type="inferred from homology"/>
<evidence type="ECO:0000259" key="4">
    <source>
        <dbReference type="Pfam" id="PF13458"/>
    </source>
</evidence>
<dbReference type="PANTHER" id="PTHR47628:SF1">
    <property type="entry name" value="ALIPHATIC AMIDASE EXPRESSION-REGULATING PROTEIN"/>
    <property type="match status" value="1"/>
</dbReference>
<evidence type="ECO:0000256" key="1">
    <source>
        <dbReference type="ARBA" id="ARBA00010062"/>
    </source>
</evidence>
<dbReference type="Proteomes" id="UP000637002">
    <property type="component" value="Unassembled WGS sequence"/>
</dbReference>
<organism evidence="5 6">
    <name type="scientific">Chelatococcus reniformis</name>
    <dbReference type="NCBI Taxonomy" id="1494448"/>
    <lineage>
        <taxon>Bacteria</taxon>
        <taxon>Pseudomonadati</taxon>
        <taxon>Pseudomonadota</taxon>
        <taxon>Alphaproteobacteria</taxon>
        <taxon>Hyphomicrobiales</taxon>
        <taxon>Chelatococcaceae</taxon>
        <taxon>Chelatococcus</taxon>
    </lineage>
</organism>
<evidence type="ECO:0000313" key="5">
    <source>
        <dbReference type="EMBL" id="GGC59086.1"/>
    </source>
</evidence>
<feature type="chain" id="PRO_5037886074" evidence="3">
    <location>
        <begin position="33"/>
        <end position="428"/>
    </location>
</feature>
<dbReference type="PANTHER" id="PTHR47628">
    <property type="match status" value="1"/>
</dbReference>
<protein>
    <submittedName>
        <fullName evidence="5">ABC transporter substrate-binding protein</fullName>
    </submittedName>
</protein>
<keyword evidence="2 3" id="KW-0732">Signal</keyword>
<dbReference type="SUPFAM" id="SSF53822">
    <property type="entry name" value="Periplasmic binding protein-like I"/>
    <property type="match status" value="1"/>
</dbReference>
<dbReference type="Gene3D" id="3.40.50.2300">
    <property type="match status" value="2"/>
</dbReference>
<reference evidence="5" key="1">
    <citation type="journal article" date="2014" name="Int. J. Syst. Evol. Microbiol.">
        <title>Complete genome sequence of Corynebacterium casei LMG S-19264T (=DSM 44701T), isolated from a smear-ripened cheese.</title>
        <authorList>
            <consortium name="US DOE Joint Genome Institute (JGI-PGF)"/>
            <person name="Walter F."/>
            <person name="Albersmeier A."/>
            <person name="Kalinowski J."/>
            <person name="Ruckert C."/>
        </authorList>
    </citation>
    <scope>NUCLEOTIDE SEQUENCE</scope>
    <source>
        <strain evidence="5">CGMCC 1.12919</strain>
    </source>
</reference>
<sequence length="428" mass="46794">MITSLYRLKCAGAALACALGFVGALTATPAAAAKSDIVLCTIDDLSGDFSLMSTPKTYGYKLAVKEINDAGGIKVDGAVKKIKLVSYDGQSDVKRYQELAQRCVFNDEADVVMAGYTGAEREAARKEVVRNKVIYWHNNQGEGGIADKYSFFSGPTPEQQVLPALKAMIKEMGPRMTFIGADYNFCRAIGQWVRVAAGLYGGKIEMEEYFPFGVSQWQSTIDKIKRVKPDFQVHCLVGAEHAQFYPQAQAAGLVTPMWSNVTISDGYEHKRFAPPSLANMYVPPGYIEDVPGEASKAFATKIRAMFPDVVYVNEHAAFGYVAVKAMAEAWKKAGTTAPDAVIKALESDVSLPDAPGGPWTLRGSQHHAAMPTYLFKVDDKHQLQLITELGVNEPTFLTDVGVDMTKKAPGRQFLPSDNPKWQSYFKAP</sequence>
<dbReference type="EMBL" id="BMGG01000003">
    <property type="protein sequence ID" value="GGC59086.1"/>
    <property type="molecule type" value="Genomic_DNA"/>
</dbReference>
<evidence type="ECO:0000256" key="2">
    <source>
        <dbReference type="ARBA" id="ARBA00022729"/>
    </source>
</evidence>
<keyword evidence="6" id="KW-1185">Reference proteome</keyword>
<evidence type="ECO:0000256" key="3">
    <source>
        <dbReference type="SAM" id="SignalP"/>
    </source>
</evidence>
<feature type="signal peptide" evidence="3">
    <location>
        <begin position="1"/>
        <end position="32"/>
    </location>
</feature>
<reference evidence="5" key="2">
    <citation type="submission" date="2020-09" db="EMBL/GenBank/DDBJ databases">
        <authorList>
            <person name="Sun Q."/>
            <person name="Zhou Y."/>
        </authorList>
    </citation>
    <scope>NUCLEOTIDE SEQUENCE</scope>
    <source>
        <strain evidence="5">CGMCC 1.12919</strain>
    </source>
</reference>
<feature type="domain" description="Leucine-binding protein" evidence="4">
    <location>
        <begin position="42"/>
        <end position="381"/>
    </location>
</feature>
<comment type="similarity">
    <text evidence="1">Belongs to the leucine-binding protein family.</text>
</comment>
<dbReference type="RefSeq" id="WP_188608777.1">
    <property type="nucleotide sequence ID" value="NZ_BMGG01000003.1"/>
</dbReference>
<dbReference type="InterPro" id="IPR028082">
    <property type="entry name" value="Peripla_BP_I"/>
</dbReference>